<accession>A0A6J6I540</accession>
<dbReference type="InterPro" id="IPR013078">
    <property type="entry name" value="His_Pase_superF_clade-1"/>
</dbReference>
<evidence type="ECO:0000313" key="1">
    <source>
        <dbReference type="EMBL" id="CAB4619703.1"/>
    </source>
</evidence>
<proteinExistence type="predicted"/>
<dbReference type="SUPFAM" id="SSF53254">
    <property type="entry name" value="Phosphoglycerate mutase-like"/>
    <property type="match status" value="1"/>
</dbReference>
<dbReference type="PANTHER" id="PTHR48100:SF51">
    <property type="entry name" value="PHOSPHOGLYCERATE MUTASE"/>
    <property type="match status" value="1"/>
</dbReference>
<organism evidence="1">
    <name type="scientific">freshwater metagenome</name>
    <dbReference type="NCBI Taxonomy" id="449393"/>
    <lineage>
        <taxon>unclassified sequences</taxon>
        <taxon>metagenomes</taxon>
        <taxon>ecological metagenomes</taxon>
    </lineage>
</organism>
<dbReference type="EMBL" id="CAEZVD010000032">
    <property type="protein sequence ID" value="CAB4619703.1"/>
    <property type="molecule type" value="Genomic_DNA"/>
</dbReference>
<dbReference type="AlphaFoldDB" id="A0A6J6I540"/>
<sequence length="211" mass="23510">MPAQRIHLIRHGEVHNPGGVLYGRLPHFRLSDRGHGMAEAAALEIKGQKRAVSAIFHSPLLRTRESAEHVEKVFGLNAKTDERLIEPWNIFEGRKLSGSHILIRPNLYFHLRNPMRPSWGEPYEAIANRMLAAIEDAYNSVPDGDVILVSHQLPIVMVQRKLAGKGLAHNPKKRQCALSSITTLERSGSTFEQVDYLNPSAGLHAIDRGAV</sequence>
<name>A0A6J6I540_9ZZZZ</name>
<dbReference type="Pfam" id="PF00300">
    <property type="entry name" value="His_Phos_1"/>
    <property type="match status" value="1"/>
</dbReference>
<dbReference type="CDD" id="cd07067">
    <property type="entry name" value="HP_PGM_like"/>
    <property type="match status" value="1"/>
</dbReference>
<protein>
    <submittedName>
        <fullName evidence="1">Unannotated protein</fullName>
    </submittedName>
</protein>
<dbReference type="SMART" id="SM00855">
    <property type="entry name" value="PGAM"/>
    <property type="match status" value="1"/>
</dbReference>
<gene>
    <name evidence="1" type="ORF">UFOPK1909_00470</name>
</gene>
<dbReference type="GO" id="GO:0005737">
    <property type="term" value="C:cytoplasm"/>
    <property type="evidence" value="ECO:0007669"/>
    <property type="project" value="TreeGrafter"/>
</dbReference>
<dbReference type="GO" id="GO:0016791">
    <property type="term" value="F:phosphatase activity"/>
    <property type="evidence" value="ECO:0007669"/>
    <property type="project" value="TreeGrafter"/>
</dbReference>
<reference evidence="1" key="1">
    <citation type="submission" date="2020-05" db="EMBL/GenBank/DDBJ databases">
        <authorList>
            <person name="Chiriac C."/>
            <person name="Salcher M."/>
            <person name="Ghai R."/>
            <person name="Kavagutti S V."/>
        </authorList>
    </citation>
    <scope>NUCLEOTIDE SEQUENCE</scope>
</reference>
<dbReference type="Gene3D" id="3.40.50.1240">
    <property type="entry name" value="Phosphoglycerate mutase-like"/>
    <property type="match status" value="1"/>
</dbReference>
<dbReference type="PANTHER" id="PTHR48100">
    <property type="entry name" value="BROAD-SPECIFICITY PHOSPHATASE YOR283W-RELATED"/>
    <property type="match status" value="1"/>
</dbReference>
<dbReference type="InterPro" id="IPR029033">
    <property type="entry name" value="His_PPase_superfam"/>
</dbReference>
<dbReference type="InterPro" id="IPR050275">
    <property type="entry name" value="PGM_Phosphatase"/>
</dbReference>